<dbReference type="AlphaFoldDB" id="A0A5E4C4T1"/>
<dbReference type="EMBL" id="CABDUW010000910">
    <property type="protein sequence ID" value="VTJ76656.1"/>
    <property type="molecule type" value="Genomic_DNA"/>
</dbReference>
<evidence type="ECO:0000256" key="1">
    <source>
        <dbReference type="SAM" id="MobiDB-lite"/>
    </source>
</evidence>
<organism evidence="2 3">
    <name type="scientific">Marmota monax</name>
    <name type="common">Woodchuck</name>
    <dbReference type="NCBI Taxonomy" id="9995"/>
    <lineage>
        <taxon>Eukaryota</taxon>
        <taxon>Metazoa</taxon>
        <taxon>Chordata</taxon>
        <taxon>Craniata</taxon>
        <taxon>Vertebrata</taxon>
        <taxon>Euteleostomi</taxon>
        <taxon>Mammalia</taxon>
        <taxon>Eutheria</taxon>
        <taxon>Euarchontoglires</taxon>
        <taxon>Glires</taxon>
        <taxon>Rodentia</taxon>
        <taxon>Sciuromorpha</taxon>
        <taxon>Sciuridae</taxon>
        <taxon>Xerinae</taxon>
        <taxon>Marmotini</taxon>
        <taxon>Marmota</taxon>
    </lineage>
</organism>
<protein>
    <submittedName>
        <fullName evidence="2">Uncharacterized protein</fullName>
    </submittedName>
</protein>
<accession>A0A5E4C4T1</accession>
<feature type="compositionally biased region" description="Basic and acidic residues" evidence="1">
    <location>
        <begin position="1"/>
        <end position="24"/>
    </location>
</feature>
<reference evidence="2" key="1">
    <citation type="submission" date="2019-04" db="EMBL/GenBank/DDBJ databases">
        <authorList>
            <person name="Alioto T."/>
            <person name="Alioto T."/>
        </authorList>
    </citation>
    <scope>NUCLEOTIDE SEQUENCE [LARGE SCALE GENOMIC DNA]</scope>
</reference>
<keyword evidence="3" id="KW-1185">Reference proteome</keyword>
<comment type="caution">
    <text evidence="2">The sequence shown here is derived from an EMBL/GenBank/DDBJ whole genome shotgun (WGS) entry which is preliminary data.</text>
</comment>
<sequence length="120" mass="14157">MNRKVRENFKSKDGEKRALGKEQETFGQRCRTTEQGLRRRRRDRTTTTTHFKGRRGKQKPEEGDETVENTARECNLSEGTLRPTETSRVYRYEGPLQEVRGRHTPHTNDRRRASDSLLRP</sequence>
<name>A0A5E4C4T1_MARMO</name>
<dbReference type="Proteomes" id="UP000335636">
    <property type="component" value="Unassembled WGS sequence"/>
</dbReference>
<evidence type="ECO:0000313" key="3">
    <source>
        <dbReference type="Proteomes" id="UP000335636"/>
    </source>
</evidence>
<gene>
    <name evidence="2" type="ORF">MONAX_5E032702</name>
</gene>
<evidence type="ECO:0000313" key="2">
    <source>
        <dbReference type="EMBL" id="VTJ76656.1"/>
    </source>
</evidence>
<proteinExistence type="predicted"/>
<feature type="region of interest" description="Disordered" evidence="1">
    <location>
        <begin position="1"/>
        <end position="120"/>
    </location>
</feature>